<protein>
    <submittedName>
        <fullName evidence="1">Uncharacterized protein</fullName>
    </submittedName>
</protein>
<comment type="caution">
    <text evidence="1">The sequence shown here is derived from an EMBL/GenBank/DDBJ whole genome shotgun (WGS) entry which is preliminary data.</text>
</comment>
<accession>A0A5N0UKU9</accession>
<reference evidence="1" key="1">
    <citation type="submission" date="2019-09" db="EMBL/GenBank/DDBJ databases">
        <authorList>
            <person name="Teo W.F.A."/>
            <person name="Duangmal K."/>
        </authorList>
    </citation>
    <scope>NUCLEOTIDE SEQUENCE [LARGE SCALE GENOMIC DNA]</scope>
    <source>
        <strain evidence="1">K81G1</strain>
    </source>
</reference>
<evidence type="ECO:0000313" key="2">
    <source>
        <dbReference type="Proteomes" id="UP000319769"/>
    </source>
</evidence>
<gene>
    <name evidence="1" type="ORF">FPZ12_042250</name>
</gene>
<keyword evidence="2" id="KW-1185">Reference proteome</keyword>
<organism evidence="1 2">
    <name type="scientific">Amycolatopsis acidicola</name>
    <dbReference type="NCBI Taxonomy" id="2596893"/>
    <lineage>
        <taxon>Bacteria</taxon>
        <taxon>Bacillati</taxon>
        <taxon>Actinomycetota</taxon>
        <taxon>Actinomycetes</taxon>
        <taxon>Pseudonocardiales</taxon>
        <taxon>Pseudonocardiaceae</taxon>
        <taxon>Amycolatopsis</taxon>
    </lineage>
</organism>
<sequence length="160" mass="16846">MAVGRSTADVVRCAGGWLFDCCLAGQDVMVLAPEAGDERSLRILGAHAGDLEAALSSRDRGPRPHVLAVDTGLYETDARVRKLVRLSLEQGLTEVRFWGGERQSAETGAVEHRLSMAALAFKTQALAAAAAPTGLLDTTEVFLSGELVPEPPAPDLVPVA</sequence>
<dbReference type="EMBL" id="VMNW02000129">
    <property type="protein sequence ID" value="KAA9149896.1"/>
    <property type="molecule type" value="Genomic_DNA"/>
</dbReference>
<evidence type="ECO:0000313" key="1">
    <source>
        <dbReference type="EMBL" id="KAA9149896.1"/>
    </source>
</evidence>
<proteinExistence type="predicted"/>
<dbReference type="Proteomes" id="UP000319769">
    <property type="component" value="Unassembled WGS sequence"/>
</dbReference>
<dbReference type="OrthoDB" id="4555700at2"/>
<dbReference type="AlphaFoldDB" id="A0A5N0UKU9"/>
<name>A0A5N0UKU9_9PSEU</name>